<dbReference type="PANTHER" id="PTHR32248:SF4">
    <property type="entry name" value="RNA POLYMERASE SIGMA-54 FACTOR"/>
    <property type="match status" value="1"/>
</dbReference>
<name>A0A399QX86_9PROT</name>
<proteinExistence type="inferred from homology"/>
<dbReference type="PIRSF" id="PIRSF000774">
    <property type="entry name" value="RpoN"/>
    <property type="match status" value="1"/>
</dbReference>
<dbReference type="InterPro" id="IPR007046">
    <property type="entry name" value="RNA_pol_sigma_54_core-bd"/>
</dbReference>
<dbReference type="RefSeq" id="WP_119378916.1">
    <property type="nucleotide sequence ID" value="NZ_QWGB01000005.1"/>
</dbReference>
<dbReference type="Gene3D" id="1.10.10.1330">
    <property type="entry name" value="RNA polymerase sigma-54 factor, core-binding domain"/>
    <property type="match status" value="1"/>
</dbReference>
<dbReference type="NCBIfam" id="NF004596">
    <property type="entry name" value="PRK05932.1-3"/>
    <property type="match status" value="1"/>
</dbReference>
<dbReference type="AlphaFoldDB" id="A0A399QX86"/>
<evidence type="ECO:0000256" key="6">
    <source>
        <dbReference type="ARBA" id="ARBA00023082"/>
    </source>
</evidence>
<gene>
    <name evidence="13" type="primary">rpoN</name>
    <name evidence="13" type="ORF">D1224_05555</name>
</gene>
<dbReference type="EMBL" id="QWGB01000005">
    <property type="protein sequence ID" value="RIJ23726.1"/>
    <property type="molecule type" value="Genomic_DNA"/>
</dbReference>
<dbReference type="PROSITE" id="PS00717">
    <property type="entry name" value="SIGMA54_1"/>
    <property type="match status" value="1"/>
</dbReference>
<dbReference type="InterPro" id="IPR038709">
    <property type="entry name" value="RpoN_core-bd_sf"/>
</dbReference>
<dbReference type="GO" id="GO:0016779">
    <property type="term" value="F:nucleotidyltransferase activity"/>
    <property type="evidence" value="ECO:0007669"/>
    <property type="project" value="UniProtKB-KW"/>
</dbReference>
<dbReference type="GO" id="GO:0006352">
    <property type="term" value="P:DNA-templated transcription initiation"/>
    <property type="evidence" value="ECO:0007669"/>
    <property type="project" value="InterPro"/>
</dbReference>
<evidence type="ECO:0000256" key="8">
    <source>
        <dbReference type="ARBA" id="ARBA00023163"/>
    </source>
</evidence>
<feature type="compositionally biased region" description="Basic and acidic residues" evidence="10">
    <location>
        <begin position="62"/>
        <end position="74"/>
    </location>
</feature>
<dbReference type="PROSITE" id="PS00718">
    <property type="entry name" value="SIGMA54_2"/>
    <property type="match status" value="1"/>
</dbReference>
<keyword evidence="8 9" id="KW-0804">Transcription</keyword>
<evidence type="ECO:0000256" key="1">
    <source>
        <dbReference type="ARBA" id="ARBA00008798"/>
    </source>
</evidence>
<feature type="domain" description="RNA polymerase sigma factor 54 core-binding" evidence="12">
    <location>
        <begin position="137"/>
        <end position="324"/>
    </location>
</feature>
<dbReference type="PROSITE" id="PS50044">
    <property type="entry name" value="SIGMA54_3"/>
    <property type="match status" value="1"/>
</dbReference>
<evidence type="ECO:0000256" key="3">
    <source>
        <dbReference type="ARBA" id="ARBA00022679"/>
    </source>
</evidence>
<dbReference type="GO" id="GO:0003677">
    <property type="term" value="F:DNA binding"/>
    <property type="evidence" value="ECO:0007669"/>
    <property type="project" value="UniProtKB-KW"/>
</dbReference>
<keyword evidence="7 9" id="KW-0238">DNA-binding</keyword>
<organism evidence="13 14">
    <name type="scientific">Henriciella barbarensis</name>
    <dbReference type="NCBI Taxonomy" id="86342"/>
    <lineage>
        <taxon>Bacteria</taxon>
        <taxon>Pseudomonadati</taxon>
        <taxon>Pseudomonadota</taxon>
        <taxon>Alphaproteobacteria</taxon>
        <taxon>Hyphomonadales</taxon>
        <taxon>Hyphomonadaceae</taxon>
        <taxon>Henriciella</taxon>
    </lineage>
</organism>
<dbReference type="InterPro" id="IPR007634">
    <property type="entry name" value="RNA_pol_sigma_54_DNA-bd"/>
</dbReference>
<dbReference type="Pfam" id="PF00309">
    <property type="entry name" value="Sigma54_AID"/>
    <property type="match status" value="1"/>
</dbReference>
<keyword evidence="2 9" id="KW-0240">DNA-directed RNA polymerase</keyword>
<evidence type="ECO:0000256" key="10">
    <source>
        <dbReference type="SAM" id="MobiDB-lite"/>
    </source>
</evidence>
<keyword evidence="3 9" id="KW-0808">Transferase</keyword>
<dbReference type="GO" id="GO:0001216">
    <property type="term" value="F:DNA-binding transcription activator activity"/>
    <property type="evidence" value="ECO:0007669"/>
    <property type="project" value="InterPro"/>
</dbReference>
<sequence length="503" mass="55333">MAISQRLDMRQGQSLVMTPQLQQAIKLLQLSNIELAEFVEAEIERNPLLEQGESSDGDDGDRDTPERPSKREELNLDDNSALNEAREAMDAPKEDLYDGGTTSDSATTANEMSGPSARTDWSQAGSGGSFSGDDYDFEGSLSSETTLHEHLHKQISMSGLSQADQLIAARLVDETDEAGYCKTDLEEVAGALGADPANVEAVLEVCQGFEPVGVMARDVSECLALQLRDRDRLDPAMHALVMNLDLVAKHDIKALCEICGVDKEDVFDMISELRALTPRPGSAFASGTTIAVAPDVFVREMPNGMFAVELNSETLPRVLMDKAYYAEVSALPMREREKEFISECAQNASWLIKSLDQRARTILKVASEIVRQQDAFFAHGVAHLRPLNLKQVADAIDMHESTVSRVTSNKYMGTPRGLFELKYFFSAAIPGTAGGDAHSAEAVRYRIKQLIDEEGQKVLSDDKIVEILTEFGIEIARRTVAKYRESLNIPSSVQRRRQIRASA</sequence>
<feature type="region of interest" description="Disordered" evidence="10">
    <location>
        <begin position="46"/>
        <end position="137"/>
    </location>
</feature>
<dbReference type="Pfam" id="PF04963">
    <property type="entry name" value="Sigma54_CBD"/>
    <property type="match status" value="1"/>
</dbReference>
<evidence type="ECO:0000313" key="14">
    <source>
        <dbReference type="Proteomes" id="UP000265431"/>
    </source>
</evidence>
<accession>A0A399QX86</accession>
<evidence type="ECO:0000256" key="7">
    <source>
        <dbReference type="ARBA" id="ARBA00023125"/>
    </source>
</evidence>
<comment type="function">
    <text evidence="9">Sigma factors are initiation factors that promote the attachment of RNA polymerase to specific initiation sites and are then released.</text>
</comment>
<keyword evidence="4 9" id="KW-0548">Nucleotidyltransferase</keyword>
<comment type="similarity">
    <text evidence="1 9">Belongs to the sigma-54 factor family.</text>
</comment>
<feature type="compositionally biased region" description="Polar residues" evidence="10">
    <location>
        <begin position="100"/>
        <end position="113"/>
    </location>
</feature>
<evidence type="ECO:0000313" key="13">
    <source>
        <dbReference type="EMBL" id="RIJ23726.1"/>
    </source>
</evidence>
<dbReference type="PANTHER" id="PTHR32248">
    <property type="entry name" value="RNA POLYMERASE SIGMA-54 FACTOR"/>
    <property type="match status" value="1"/>
</dbReference>
<evidence type="ECO:0000256" key="4">
    <source>
        <dbReference type="ARBA" id="ARBA00022695"/>
    </source>
</evidence>
<keyword evidence="5 9" id="KW-0805">Transcription regulation</keyword>
<keyword evidence="6 9" id="KW-0731">Sigma factor</keyword>
<dbReference type="PRINTS" id="PR00045">
    <property type="entry name" value="SIGMA54FCT"/>
</dbReference>
<protein>
    <recommendedName>
        <fullName evidence="9">RNA polymerase sigma-54 factor</fullName>
    </recommendedName>
</protein>
<dbReference type="InterPro" id="IPR000394">
    <property type="entry name" value="RNA_pol_sigma_54"/>
</dbReference>
<comment type="caution">
    <text evidence="13">The sequence shown here is derived from an EMBL/GenBank/DDBJ whole genome shotgun (WGS) entry which is preliminary data.</text>
</comment>
<feature type="domain" description="RNA polymerase sigma factor 54 DNA-binding" evidence="11">
    <location>
        <begin position="339"/>
        <end position="497"/>
    </location>
</feature>
<feature type="compositionally biased region" description="Basic and acidic residues" evidence="10">
    <location>
        <begin position="84"/>
        <end position="96"/>
    </location>
</feature>
<evidence type="ECO:0000256" key="5">
    <source>
        <dbReference type="ARBA" id="ARBA00023015"/>
    </source>
</evidence>
<dbReference type="GO" id="GO:0000428">
    <property type="term" value="C:DNA-directed RNA polymerase complex"/>
    <property type="evidence" value="ECO:0007669"/>
    <property type="project" value="UniProtKB-KW"/>
</dbReference>
<dbReference type="Proteomes" id="UP000265431">
    <property type="component" value="Unassembled WGS sequence"/>
</dbReference>
<dbReference type="NCBIfam" id="TIGR02395">
    <property type="entry name" value="rpoN_sigma"/>
    <property type="match status" value="1"/>
</dbReference>
<dbReference type="OrthoDB" id="9814402at2"/>
<evidence type="ECO:0000256" key="2">
    <source>
        <dbReference type="ARBA" id="ARBA00022478"/>
    </source>
</evidence>
<evidence type="ECO:0000256" key="9">
    <source>
        <dbReference type="PIRNR" id="PIRNR000774"/>
    </source>
</evidence>
<reference evidence="13 14" key="1">
    <citation type="submission" date="2018-08" db="EMBL/GenBank/DDBJ databases">
        <title>Henriciella mobilis sp. nov., isolated from seawater.</title>
        <authorList>
            <person name="Cheng H."/>
            <person name="Wu Y.-H."/>
            <person name="Xu X.-W."/>
            <person name="Guo L.-L."/>
        </authorList>
    </citation>
    <scope>NUCLEOTIDE SEQUENCE [LARGE SCALE GENOMIC DNA]</scope>
    <source>
        <strain evidence="13 14">CCUG66934</strain>
    </source>
</reference>
<dbReference type="GO" id="GO:0016987">
    <property type="term" value="F:sigma factor activity"/>
    <property type="evidence" value="ECO:0007669"/>
    <property type="project" value="UniProtKB-KW"/>
</dbReference>
<keyword evidence="14" id="KW-1185">Reference proteome</keyword>
<dbReference type="Gene3D" id="1.10.10.60">
    <property type="entry name" value="Homeodomain-like"/>
    <property type="match status" value="1"/>
</dbReference>
<evidence type="ECO:0000259" key="12">
    <source>
        <dbReference type="Pfam" id="PF04963"/>
    </source>
</evidence>
<dbReference type="NCBIfam" id="NF009118">
    <property type="entry name" value="PRK12469.1"/>
    <property type="match status" value="1"/>
</dbReference>
<evidence type="ECO:0000259" key="11">
    <source>
        <dbReference type="Pfam" id="PF04552"/>
    </source>
</evidence>
<dbReference type="Pfam" id="PF04552">
    <property type="entry name" value="Sigma54_DBD"/>
    <property type="match status" value="1"/>
</dbReference>